<dbReference type="RefSeq" id="WP_023359134.1">
    <property type="nucleotide sequence ID" value="NC_022657.1"/>
</dbReference>
<gene>
    <name evidence="2" type="ORF">AFR_06570</name>
</gene>
<accession>U5VRN1</accession>
<dbReference type="EMBL" id="CP006272">
    <property type="protein sequence ID" value="AGZ39603.1"/>
    <property type="molecule type" value="Genomic_DNA"/>
</dbReference>
<name>U5VRN1_9ACTN</name>
<dbReference type="KEGG" id="afs:AFR_06570"/>
<evidence type="ECO:0000313" key="3">
    <source>
        <dbReference type="Proteomes" id="UP000017746"/>
    </source>
</evidence>
<dbReference type="PATRIC" id="fig|1246995.3.peg.1332"/>
<reference evidence="2 3" key="1">
    <citation type="journal article" date="2014" name="J. Biotechnol.">
        <title>Complete genome sequence of the actinobacterium Actinoplanes friuliensis HAG 010964, producer of the lipopeptide antibiotic friulimycin.</title>
        <authorList>
            <person name="Ruckert C."/>
            <person name="Szczepanowski R."/>
            <person name="Albersmeier A."/>
            <person name="Goesmann A."/>
            <person name="Fischer N."/>
            <person name="Steinkamper A."/>
            <person name="Puhler A."/>
            <person name="Biener R."/>
            <person name="Schwartz D."/>
            <person name="Kalinowski J."/>
        </authorList>
    </citation>
    <scope>NUCLEOTIDE SEQUENCE [LARGE SCALE GENOMIC DNA]</scope>
    <source>
        <strain evidence="2 3">DSM 7358</strain>
    </source>
</reference>
<protein>
    <submittedName>
        <fullName evidence="2">Uncharacterized protein</fullName>
    </submittedName>
</protein>
<feature type="region of interest" description="Disordered" evidence="1">
    <location>
        <begin position="1"/>
        <end position="49"/>
    </location>
</feature>
<keyword evidence="3" id="KW-1185">Reference proteome</keyword>
<dbReference type="STRING" id="1246995.AFR_06570"/>
<organism evidence="2 3">
    <name type="scientific">Actinoplanes friuliensis DSM 7358</name>
    <dbReference type="NCBI Taxonomy" id="1246995"/>
    <lineage>
        <taxon>Bacteria</taxon>
        <taxon>Bacillati</taxon>
        <taxon>Actinomycetota</taxon>
        <taxon>Actinomycetes</taxon>
        <taxon>Micromonosporales</taxon>
        <taxon>Micromonosporaceae</taxon>
        <taxon>Actinoplanes</taxon>
    </lineage>
</organism>
<evidence type="ECO:0000313" key="2">
    <source>
        <dbReference type="EMBL" id="AGZ39603.1"/>
    </source>
</evidence>
<dbReference type="Proteomes" id="UP000017746">
    <property type="component" value="Chromosome"/>
</dbReference>
<evidence type="ECO:0000256" key="1">
    <source>
        <dbReference type="SAM" id="MobiDB-lite"/>
    </source>
</evidence>
<dbReference type="AlphaFoldDB" id="U5VRN1"/>
<dbReference type="HOGENOM" id="CLU_2766529_0_0_11"/>
<proteinExistence type="predicted"/>
<sequence>MGKKPTVNIASGNDTVPVQAGKVTGRPAKKDPAKPAKTAKGGGATNVVSGNARVGMQSDRVNGSISITF</sequence>